<proteinExistence type="predicted"/>
<feature type="chain" id="PRO_5035307074" evidence="2">
    <location>
        <begin position="21"/>
        <end position="233"/>
    </location>
</feature>
<gene>
    <name evidence="3" type="ORF">AFUS01_LOCUS16995</name>
</gene>
<evidence type="ECO:0000256" key="2">
    <source>
        <dbReference type="SAM" id="SignalP"/>
    </source>
</evidence>
<sequence>MRVVSKMILLSVTVVLFVHASVCDDNKQEPQAASSDLSNLLALIRKNASAANAKKETVTEVPPAPSSNPILKTIASWIEIIKDEDETEGKSESQTAPVAVADPVSAGSELTLDLSHPVLSNIPQFVPSQTEGWNNKKEEWTYWDWLTTDGVWFASILALFGAVPIVLGLIPYVVIALNYWVLFNKFYSLHQTFWQALGHHHEEPYGWSQYDQGGWDDGWTGWTANGWGTRQLQ</sequence>
<keyword evidence="1" id="KW-1133">Transmembrane helix</keyword>
<name>A0A8J2P257_9HEXA</name>
<reference evidence="3" key="1">
    <citation type="submission" date="2021-06" db="EMBL/GenBank/DDBJ databases">
        <authorList>
            <person name="Hodson N. C."/>
            <person name="Mongue J. A."/>
            <person name="Jaron S. K."/>
        </authorList>
    </citation>
    <scope>NUCLEOTIDE SEQUENCE</scope>
</reference>
<keyword evidence="1" id="KW-0812">Transmembrane</keyword>
<dbReference type="AlphaFoldDB" id="A0A8J2P257"/>
<protein>
    <submittedName>
        <fullName evidence="3">Uncharacterized protein</fullName>
    </submittedName>
</protein>
<dbReference type="EMBL" id="CAJVCH010159781">
    <property type="protein sequence ID" value="CAG7728194.1"/>
    <property type="molecule type" value="Genomic_DNA"/>
</dbReference>
<evidence type="ECO:0000313" key="3">
    <source>
        <dbReference type="EMBL" id="CAG7728194.1"/>
    </source>
</evidence>
<keyword evidence="1" id="KW-0472">Membrane</keyword>
<accession>A0A8J2P257</accession>
<evidence type="ECO:0000313" key="4">
    <source>
        <dbReference type="Proteomes" id="UP000708208"/>
    </source>
</evidence>
<evidence type="ECO:0000256" key="1">
    <source>
        <dbReference type="SAM" id="Phobius"/>
    </source>
</evidence>
<keyword evidence="4" id="KW-1185">Reference proteome</keyword>
<dbReference type="Proteomes" id="UP000708208">
    <property type="component" value="Unassembled WGS sequence"/>
</dbReference>
<feature type="transmembrane region" description="Helical" evidence="1">
    <location>
        <begin position="151"/>
        <end position="181"/>
    </location>
</feature>
<feature type="signal peptide" evidence="2">
    <location>
        <begin position="1"/>
        <end position="20"/>
    </location>
</feature>
<keyword evidence="2" id="KW-0732">Signal</keyword>
<comment type="caution">
    <text evidence="3">The sequence shown here is derived from an EMBL/GenBank/DDBJ whole genome shotgun (WGS) entry which is preliminary data.</text>
</comment>
<organism evidence="3 4">
    <name type="scientific">Allacma fusca</name>
    <dbReference type="NCBI Taxonomy" id="39272"/>
    <lineage>
        <taxon>Eukaryota</taxon>
        <taxon>Metazoa</taxon>
        <taxon>Ecdysozoa</taxon>
        <taxon>Arthropoda</taxon>
        <taxon>Hexapoda</taxon>
        <taxon>Collembola</taxon>
        <taxon>Symphypleona</taxon>
        <taxon>Sminthuridae</taxon>
        <taxon>Allacma</taxon>
    </lineage>
</organism>